<evidence type="ECO:0000313" key="2">
    <source>
        <dbReference type="EMBL" id="AGI44424.1"/>
    </source>
</evidence>
<feature type="chain" id="PRO_5001649634" evidence="1">
    <location>
        <begin position="23"/>
        <end position="71"/>
    </location>
</feature>
<proteinExistence type="evidence at transcript level"/>
<reference evidence="2" key="1">
    <citation type="submission" date="2012-06" db="EMBL/GenBank/DDBJ databases">
        <title>The multifunction of teratocyte: a cell with its special role in parasitazion has been revealed by transcriptome sequencing.</title>
        <authorList>
            <person name="Gao F."/>
            <person name="Shi M."/>
            <person name="Chen X."/>
        </authorList>
    </citation>
    <scope>NUCLEOTIDE SEQUENCE</scope>
</reference>
<dbReference type="AlphaFoldDB" id="A0A067XK07"/>
<keyword evidence="1" id="KW-0732">Signal</keyword>
<sequence>MSKIILSIFLIVLYGLVFVTEGNDPEDKLGGPGDQCEENSDCDQQEVSQFCEFYEDEDGNIESKKCQKAEP</sequence>
<accession>A0A067XK07</accession>
<evidence type="ECO:0000256" key="1">
    <source>
        <dbReference type="SAM" id="SignalP"/>
    </source>
</evidence>
<feature type="signal peptide" evidence="1">
    <location>
        <begin position="1"/>
        <end position="22"/>
    </location>
</feature>
<name>A0A067XK07_COTVE</name>
<protein>
    <submittedName>
        <fullName evidence="2">TSVP-8</fullName>
    </submittedName>
</protein>
<organism evidence="2">
    <name type="scientific">Cotesia vestalis</name>
    <name type="common">Diamondback moth parasite</name>
    <name type="synonym">Cotesia plutellae</name>
    <dbReference type="NCBI Taxonomy" id="217443"/>
    <lineage>
        <taxon>Eukaryota</taxon>
        <taxon>Metazoa</taxon>
        <taxon>Ecdysozoa</taxon>
        <taxon>Arthropoda</taxon>
        <taxon>Hexapoda</taxon>
        <taxon>Insecta</taxon>
        <taxon>Pterygota</taxon>
        <taxon>Neoptera</taxon>
        <taxon>Endopterygota</taxon>
        <taxon>Hymenoptera</taxon>
        <taxon>Apocrita</taxon>
        <taxon>Ichneumonoidea</taxon>
        <taxon>Braconidae</taxon>
        <taxon>Microgastrinae</taxon>
        <taxon>Cotesia</taxon>
    </lineage>
</organism>
<dbReference type="EMBL" id="JX399876">
    <property type="protein sequence ID" value="AGI44424.1"/>
    <property type="molecule type" value="mRNA"/>
</dbReference>